<accession>A0AA88W2U3</accession>
<dbReference type="AlphaFoldDB" id="A0AA88W2U3"/>
<dbReference type="EMBL" id="JAVXUP010001090">
    <property type="protein sequence ID" value="KAK3016085.1"/>
    <property type="molecule type" value="Genomic_DNA"/>
</dbReference>
<dbReference type="InterPro" id="IPR008979">
    <property type="entry name" value="Galactose-bd-like_sf"/>
</dbReference>
<organism evidence="4 5">
    <name type="scientific">Escallonia herrerae</name>
    <dbReference type="NCBI Taxonomy" id="1293975"/>
    <lineage>
        <taxon>Eukaryota</taxon>
        <taxon>Viridiplantae</taxon>
        <taxon>Streptophyta</taxon>
        <taxon>Embryophyta</taxon>
        <taxon>Tracheophyta</taxon>
        <taxon>Spermatophyta</taxon>
        <taxon>Magnoliopsida</taxon>
        <taxon>eudicotyledons</taxon>
        <taxon>Gunneridae</taxon>
        <taxon>Pentapetalae</taxon>
        <taxon>asterids</taxon>
        <taxon>campanulids</taxon>
        <taxon>Escalloniales</taxon>
        <taxon>Escalloniaceae</taxon>
        <taxon>Escallonia</taxon>
    </lineage>
</organism>
<dbReference type="Pfam" id="PF14686">
    <property type="entry name" value="fn3_3"/>
    <property type="match status" value="1"/>
</dbReference>
<dbReference type="InterPro" id="IPR029413">
    <property type="entry name" value="RG-lyase_II"/>
</dbReference>
<dbReference type="SUPFAM" id="SSF49785">
    <property type="entry name" value="Galactose-binding domain-like"/>
    <property type="match status" value="1"/>
</dbReference>
<dbReference type="SUPFAM" id="SSF49452">
    <property type="entry name" value="Starch-binding domain-like"/>
    <property type="match status" value="1"/>
</dbReference>
<sequence>MNKEVKDWPYSFPASEDFQGSERGSVRGRLLVQDMYIYMNNLPAKYAYVGLAAPGDIGSWQRECKGYQFWVTADEGGNFDIENVRSGSYNIFAWAPSFIGDIEVGDLVYNPLRDGPTLWEIGIPDRSTAKFYIPDPNPKYINKLYANHPDRFRQYGLWERYADLYRDGDLVYTVLEITGKIGFLPRLPGKLVIMPTKEVDGKSTYILRLALASAHHSELQDRKAKRTAGKTAPVPACLFVESNRENNSRNI</sequence>
<evidence type="ECO:0000313" key="5">
    <source>
        <dbReference type="Proteomes" id="UP001188597"/>
    </source>
</evidence>
<proteinExistence type="predicted"/>
<dbReference type="GO" id="GO:0030246">
    <property type="term" value="F:carbohydrate binding"/>
    <property type="evidence" value="ECO:0007669"/>
    <property type="project" value="InterPro"/>
</dbReference>
<feature type="domain" description="Rhamnogalacturonan lyase" evidence="2">
    <location>
        <begin position="117"/>
        <end position="220"/>
    </location>
</feature>
<dbReference type="PANTHER" id="PTHR32018:SF54">
    <property type="entry name" value="RHAMNOGALACTURONATE LYASE B ISOFORM X1-RELATED"/>
    <property type="match status" value="1"/>
</dbReference>
<evidence type="ECO:0000256" key="1">
    <source>
        <dbReference type="ARBA" id="ARBA00022729"/>
    </source>
</evidence>
<name>A0AA88W2U3_9ASTE</name>
<evidence type="ECO:0000259" key="3">
    <source>
        <dbReference type="Pfam" id="PF14686"/>
    </source>
</evidence>
<protein>
    <recommendedName>
        <fullName evidence="6">Rhamnogalacturonan endolyase</fullName>
    </recommendedName>
</protein>
<reference evidence="4" key="1">
    <citation type="submission" date="2022-12" db="EMBL/GenBank/DDBJ databases">
        <title>Draft genome assemblies for two species of Escallonia (Escalloniales).</title>
        <authorList>
            <person name="Chanderbali A."/>
            <person name="Dervinis C."/>
            <person name="Anghel I."/>
            <person name="Soltis D."/>
            <person name="Soltis P."/>
            <person name="Zapata F."/>
        </authorList>
    </citation>
    <scope>NUCLEOTIDE SEQUENCE</scope>
    <source>
        <strain evidence="4">UCBG64.0493</strain>
        <tissue evidence="4">Leaf</tissue>
    </source>
</reference>
<dbReference type="CDD" id="cd10316">
    <property type="entry name" value="RGL4_M"/>
    <property type="match status" value="1"/>
</dbReference>
<dbReference type="Proteomes" id="UP001188597">
    <property type="component" value="Unassembled WGS sequence"/>
</dbReference>
<dbReference type="Pfam" id="PF14683">
    <property type="entry name" value="CBM-like"/>
    <property type="match status" value="1"/>
</dbReference>
<dbReference type="InterPro" id="IPR013784">
    <property type="entry name" value="Carb-bd-like_fold"/>
</dbReference>
<evidence type="ECO:0000259" key="2">
    <source>
        <dbReference type="Pfam" id="PF14683"/>
    </source>
</evidence>
<dbReference type="PANTHER" id="PTHR32018">
    <property type="entry name" value="RHAMNOGALACTURONATE LYASE FAMILY PROTEIN"/>
    <property type="match status" value="1"/>
</dbReference>
<keyword evidence="1" id="KW-0732">Signal</keyword>
<gene>
    <name evidence="4" type="ORF">RJ639_005680</name>
</gene>
<dbReference type="Gene3D" id="2.60.40.1120">
    <property type="entry name" value="Carboxypeptidase-like, regulatory domain"/>
    <property type="match status" value="1"/>
</dbReference>
<dbReference type="InterPro" id="IPR029411">
    <property type="entry name" value="RG-lyase_III"/>
</dbReference>
<comment type="caution">
    <text evidence="4">The sequence shown here is derived from an EMBL/GenBank/DDBJ whole genome shotgun (WGS) entry which is preliminary data.</text>
</comment>
<evidence type="ECO:0008006" key="6">
    <source>
        <dbReference type="Google" id="ProtNLM"/>
    </source>
</evidence>
<dbReference type="InterPro" id="IPR051850">
    <property type="entry name" value="Polysacch_Lyase_4"/>
</dbReference>
<feature type="domain" description="Rhamnogalacturonan lyase" evidence="3">
    <location>
        <begin position="45"/>
        <end position="102"/>
    </location>
</feature>
<evidence type="ECO:0000313" key="4">
    <source>
        <dbReference type="EMBL" id="KAK3016085.1"/>
    </source>
</evidence>
<keyword evidence="5" id="KW-1185">Reference proteome</keyword>